<dbReference type="RefSeq" id="WP_087104793.1">
    <property type="nucleotide sequence ID" value="NZ_FWFG01000094.1"/>
</dbReference>
<feature type="transmembrane region" description="Helical" evidence="6">
    <location>
        <begin position="6"/>
        <end position="28"/>
    </location>
</feature>
<evidence type="ECO:0000256" key="2">
    <source>
        <dbReference type="ARBA" id="ARBA00007511"/>
    </source>
</evidence>
<evidence type="ECO:0000256" key="3">
    <source>
        <dbReference type="ARBA" id="ARBA00022692"/>
    </source>
</evidence>
<feature type="transmembrane region" description="Helical" evidence="6">
    <location>
        <begin position="105"/>
        <end position="127"/>
    </location>
</feature>
<dbReference type="NCBIfam" id="TIGR03718">
    <property type="entry name" value="R_switched_Alx"/>
    <property type="match status" value="1"/>
</dbReference>
<comment type="subcellular location">
    <subcellularLocation>
        <location evidence="1">Membrane</location>
        <topology evidence="1">Multi-pass membrane protein</topology>
    </subcellularLocation>
</comment>
<feature type="transmembrane region" description="Helical" evidence="6">
    <location>
        <begin position="192"/>
        <end position="212"/>
    </location>
</feature>
<name>A0A1X6X577_9MICO</name>
<evidence type="ECO:0000256" key="1">
    <source>
        <dbReference type="ARBA" id="ARBA00004141"/>
    </source>
</evidence>
<keyword evidence="3 6" id="KW-0812">Transmembrane</keyword>
<feature type="transmembrane region" description="Helical" evidence="6">
    <location>
        <begin position="133"/>
        <end position="150"/>
    </location>
</feature>
<dbReference type="AlphaFoldDB" id="A0A1X6X577"/>
<keyword evidence="8" id="KW-1185">Reference proteome</keyword>
<evidence type="ECO:0000256" key="5">
    <source>
        <dbReference type="ARBA" id="ARBA00023136"/>
    </source>
</evidence>
<organism evidence="7 8">
    <name type="scientific">Brachybacterium nesterenkovii</name>
    <dbReference type="NCBI Taxonomy" id="47847"/>
    <lineage>
        <taxon>Bacteria</taxon>
        <taxon>Bacillati</taxon>
        <taxon>Actinomycetota</taxon>
        <taxon>Actinomycetes</taxon>
        <taxon>Micrococcales</taxon>
        <taxon>Dermabacteraceae</taxon>
        <taxon>Brachybacterium</taxon>
    </lineage>
</organism>
<evidence type="ECO:0000256" key="6">
    <source>
        <dbReference type="SAM" id="Phobius"/>
    </source>
</evidence>
<dbReference type="EMBL" id="FWFG01000094">
    <property type="protein sequence ID" value="SLM94085.1"/>
    <property type="molecule type" value="Genomic_DNA"/>
</dbReference>
<feature type="transmembrane region" description="Helical" evidence="6">
    <location>
        <begin position="255"/>
        <end position="276"/>
    </location>
</feature>
<comment type="similarity">
    <text evidence="2">Belongs to the TerC family.</text>
</comment>
<dbReference type="PANTHER" id="PTHR30238:SF0">
    <property type="entry name" value="THYLAKOID MEMBRANE PROTEIN TERC, CHLOROPLASTIC"/>
    <property type="match status" value="1"/>
</dbReference>
<feature type="transmembrane region" description="Helical" evidence="6">
    <location>
        <begin position="296"/>
        <end position="319"/>
    </location>
</feature>
<feature type="transmembrane region" description="Helical" evidence="6">
    <location>
        <begin position="224"/>
        <end position="243"/>
    </location>
</feature>
<dbReference type="OrthoDB" id="5242957at2"/>
<keyword evidence="4 6" id="KW-1133">Transmembrane helix</keyword>
<accession>A0A1X6X577</accession>
<sequence>MGELSLTFEIASLVVLVLIIVADLLIVLKRPHVPSVKECVAWVGFYVSLALIFAGILFFVGDTHHVALEFLTGWLTEYSLSVDNLFVFILIMSRFAVPRKYQQEVLMVGIIIALVARAIFILIGAVAIEHLSWIFYIFGIFLLYTAWTQAKGEDDEEGDGDSFIQRTVARVLPVHSEYDGNKLRTVVDGKKVFTPMLMVFVVIGLTDVMFAIDSIPAIFGITQNPFIVFTANLFALMGLRQLYFLLGGLVDRLVYLHYGIAAILAFIGVKLIIHAIHEAPLEWIPGFHVLEKIPEVNTFVSLGVIIGSMLIATVASLVLGPKTQDREITDEVHHRGASH</sequence>
<dbReference type="InterPro" id="IPR022369">
    <property type="entry name" value="Integral_membrane_TerC_rswitch"/>
</dbReference>
<dbReference type="InterPro" id="IPR005496">
    <property type="entry name" value="Integral_membrane_TerC"/>
</dbReference>
<dbReference type="PANTHER" id="PTHR30238">
    <property type="entry name" value="MEMBRANE BOUND PREDICTED REDOX MODULATOR"/>
    <property type="match status" value="1"/>
</dbReference>
<evidence type="ECO:0000313" key="7">
    <source>
        <dbReference type="EMBL" id="SLM94085.1"/>
    </source>
</evidence>
<feature type="transmembrane region" description="Helical" evidence="6">
    <location>
        <begin position="40"/>
        <end position="61"/>
    </location>
</feature>
<gene>
    <name evidence="7" type="ORF">FM110_10925</name>
</gene>
<protein>
    <submittedName>
        <fullName evidence="7">Integral membrane protein TerC</fullName>
    </submittedName>
</protein>
<proteinExistence type="inferred from homology"/>
<dbReference type="Pfam" id="PF03741">
    <property type="entry name" value="TerC"/>
    <property type="match status" value="1"/>
</dbReference>
<dbReference type="Proteomes" id="UP000195981">
    <property type="component" value="Unassembled WGS sequence"/>
</dbReference>
<keyword evidence="5 6" id="KW-0472">Membrane</keyword>
<evidence type="ECO:0000313" key="8">
    <source>
        <dbReference type="Proteomes" id="UP000195981"/>
    </source>
</evidence>
<reference evidence="7 8" key="1">
    <citation type="submission" date="2017-02" db="EMBL/GenBank/DDBJ databases">
        <authorList>
            <person name="Peterson S.W."/>
        </authorList>
    </citation>
    <scope>NUCLEOTIDE SEQUENCE [LARGE SCALE GENOMIC DNA]</scope>
    <source>
        <strain evidence="7 8">CIP104813</strain>
    </source>
</reference>
<evidence type="ECO:0000256" key="4">
    <source>
        <dbReference type="ARBA" id="ARBA00022989"/>
    </source>
</evidence>
<feature type="transmembrane region" description="Helical" evidence="6">
    <location>
        <begin position="73"/>
        <end position="93"/>
    </location>
</feature>
<dbReference type="GO" id="GO:0016020">
    <property type="term" value="C:membrane"/>
    <property type="evidence" value="ECO:0007669"/>
    <property type="project" value="UniProtKB-SubCell"/>
</dbReference>